<dbReference type="RefSeq" id="WP_281260495.1">
    <property type="nucleotide sequence ID" value="NZ_PVZG01000015.1"/>
</dbReference>
<comment type="caution">
    <text evidence="1">The sequence shown here is derived from an EMBL/GenBank/DDBJ whole genome shotgun (WGS) entry which is preliminary data.</text>
</comment>
<evidence type="ECO:0000313" key="2">
    <source>
        <dbReference type="Proteomes" id="UP000239209"/>
    </source>
</evidence>
<evidence type="ECO:0000313" key="1">
    <source>
        <dbReference type="EMBL" id="PRY23379.1"/>
    </source>
</evidence>
<dbReference type="EMBL" id="PVZG01000015">
    <property type="protein sequence ID" value="PRY23379.1"/>
    <property type="molecule type" value="Genomic_DNA"/>
</dbReference>
<protein>
    <submittedName>
        <fullName evidence="1">Uncharacterized protein</fullName>
    </submittedName>
</protein>
<dbReference type="AlphaFoldDB" id="A0A2T0RQA7"/>
<organism evidence="1 2">
    <name type="scientific">Pseudosporangium ferrugineum</name>
    <dbReference type="NCBI Taxonomy" id="439699"/>
    <lineage>
        <taxon>Bacteria</taxon>
        <taxon>Bacillati</taxon>
        <taxon>Actinomycetota</taxon>
        <taxon>Actinomycetes</taxon>
        <taxon>Micromonosporales</taxon>
        <taxon>Micromonosporaceae</taxon>
        <taxon>Pseudosporangium</taxon>
    </lineage>
</organism>
<name>A0A2T0RQA7_9ACTN</name>
<gene>
    <name evidence="1" type="ORF">CLV70_115107</name>
</gene>
<accession>A0A2T0RQA7</accession>
<sequence length="40" mass="4355">MLWHTSIAAQRLTPRGGVAVACAGFLAGGDYHRDLGRWRS</sequence>
<keyword evidence="2" id="KW-1185">Reference proteome</keyword>
<proteinExistence type="predicted"/>
<reference evidence="1 2" key="1">
    <citation type="submission" date="2018-03" db="EMBL/GenBank/DDBJ databases">
        <title>Genomic Encyclopedia of Archaeal and Bacterial Type Strains, Phase II (KMG-II): from individual species to whole genera.</title>
        <authorList>
            <person name="Goeker M."/>
        </authorList>
    </citation>
    <scope>NUCLEOTIDE SEQUENCE [LARGE SCALE GENOMIC DNA]</scope>
    <source>
        <strain evidence="1 2">DSM 45348</strain>
    </source>
</reference>
<dbReference type="Proteomes" id="UP000239209">
    <property type="component" value="Unassembled WGS sequence"/>
</dbReference>